<dbReference type="Proteomes" id="UP000177001">
    <property type="component" value="Unassembled WGS sequence"/>
</dbReference>
<organism evidence="1 2">
    <name type="scientific">Candidatus Nomurabacteria bacterium RIFCSPLOWO2_01_FULL_36_16</name>
    <dbReference type="NCBI Taxonomy" id="1801767"/>
    <lineage>
        <taxon>Bacteria</taxon>
        <taxon>Candidatus Nomuraibacteriota</taxon>
    </lineage>
</organism>
<dbReference type="EMBL" id="MFUR01000008">
    <property type="protein sequence ID" value="OGI86907.1"/>
    <property type="molecule type" value="Genomic_DNA"/>
</dbReference>
<sequence>MKKFFQKKNCSRYYTKRCGGMMMIEVLVATSIITVSVLAAMAVAQKSVYISRRAFHTSQVAFLLEEGAEAVRILRDNAWNNISNLTVDANYYPTFSGGTWTLSSTTNTVGIFTRKVVISNVNRDTSINTSTSKDIVSSGGVLDSGTKLVTVSVSWSEGGIIITKTLPFYITNIFP</sequence>
<evidence type="ECO:0000313" key="2">
    <source>
        <dbReference type="Proteomes" id="UP000177001"/>
    </source>
</evidence>
<dbReference type="AlphaFoldDB" id="A0A1F6WYD4"/>
<accession>A0A1F6WYD4</accession>
<protein>
    <recommendedName>
        <fullName evidence="3">Type 4 fimbrial biogenesis protein PilX N-terminal domain-containing protein</fullName>
    </recommendedName>
</protein>
<gene>
    <name evidence="1" type="ORF">A3A91_03505</name>
</gene>
<comment type="caution">
    <text evidence="1">The sequence shown here is derived from an EMBL/GenBank/DDBJ whole genome shotgun (WGS) entry which is preliminary data.</text>
</comment>
<evidence type="ECO:0000313" key="1">
    <source>
        <dbReference type="EMBL" id="OGI86907.1"/>
    </source>
</evidence>
<proteinExistence type="predicted"/>
<name>A0A1F6WYD4_9BACT</name>
<reference evidence="1 2" key="1">
    <citation type="journal article" date="2016" name="Nat. Commun.">
        <title>Thousands of microbial genomes shed light on interconnected biogeochemical processes in an aquifer system.</title>
        <authorList>
            <person name="Anantharaman K."/>
            <person name="Brown C.T."/>
            <person name="Hug L.A."/>
            <person name="Sharon I."/>
            <person name="Castelle C.J."/>
            <person name="Probst A.J."/>
            <person name="Thomas B.C."/>
            <person name="Singh A."/>
            <person name="Wilkins M.J."/>
            <person name="Karaoz U."/>
            <person name="Brodie E.L."/>
            <person name="Williams K.H."/>
            <person name="Hubbard S.S."/>
            <person name="Banfield J.F."/>
        </authorList>
    </citation>
    <scope>NUCLEOTIDE SEQUENCE [LARGE SCALE GENOMIC DNA]</scope>
</reference>
<evidence type="ECO:0008006" key="3">
    <source>
        <dbReference type="Google" id="ProtNLM"/>
    </source>
</evidence>